<name>A0A1H9NJ37_9ACTN</name>
<gene>
    <name evidence="3" type="ORF">SAMN05421756_11529</name>
</gene>
<feature type="transmembrane region" description="Helical" evidence="2">
    <location>
        <begin position="343"/>
        <end position="366"/>
    </location>
</feature>
<dbReference type="PANTHER" id="PTHR23542">
    <property type="match status" value="1"/>
</dbReference>
<keyword evidence="2" id="KW-0472">Membrane</keyword>
<accession>A0A1H9NJ37</accession>
<feature type="region of interest" description="Disordered" evidence="1">
    <location>
        <begin position="396"/>
        <end position="417"/>
    </location>
</feature>
<organism evidence="3 4">
    <name type="scientific">Microlunatus flavus</name>
    <dbReference type="NCBI Taxonomy" id="1036181"/>
    <lineage>
        <taxon>Bacteria</taxon>
        <taxon>Bacillati</taxon>
        <taxon>Actinomycetota</taxon>
        <taxon>Actinomycetes</taxon>
        <taxon>Propionibacteriales</taxon>
        <taxon>Propionibacteriaceae</taxon>
        <taxon>Microlunatus</taxon>
    </lineage>
</organism>
<feature type="transmembrane region" description="Helical" evidence="2">
    <location>
        <begin position="307"/>
        <end position="331"/>
    </location>
</feature>
<feature type="transmembrane region" description="Helical" evidence="2">
    <location>
        <begin position="285"/>
        <end position="301"/>
    </location>
</feature>
<dbReference type="SUPFAM" id="SSF103473">
    <property type="entry name" value="MFS general substrate transporter"/>
    <property type="match status" value="1"/>
</dbReference>
<reference evidence="4" key="1">
    <citation type="submission" date="2016-10" db="EMBL/GenBank/DDBJ databases">
        <authorList>
            <person name="Varghese N."/>
            <person name="Submissions S."/>
        </authorList>
    </citation>
    <scope>NUCLEOTIDE SEQUENCE [LARGE SCALE GENOMIC DNA]</scope>
    <source>
        <strain evidence="4">CGMCC 4.6856</strain>
    </source>
</reference>
<evidence type="ECO:0000256" key="2">
    <source>
        <dbReference type="SAM" id="Phobius"/>
    </source>
</evidence>
<feature type="transmembrane region" description="Helical" evidence="2">
    <location>
        <begin position="51"/>
        <end position="72"/>
    </location>
</feature>
<dbReference type="PANTHER" id="PTHR23542:SF1">
    <property type="entry name" value="MAJOR FACILITATOR SUPERFAMILY (MFS) PROFILE DOMAIN-CONTAINING PROTEIN"/>
    <property type="match status" value="1"/>
</dbReference>
<protein>
    <submittedName>
        <fullName evidence="3">Predicted arabinose efflux permease, MFS family</fullName>
    </submittedName>
</protein>
<dbReference type="RefSeq" id="WP_139210087.1">
    <property type="nucleotide sequence ID" value="NZ_FOFA01000015.1"/>
</dbReference>
<keyword evidence="2" id="KW-0812">Transmembrane</keyword>
<feature type="transmembrane region" description="Helical" evidence="2">
    <location>
        <begin position="257"/>
        <end position="278"/>
    </location>
</feature>
<dbReference type="OrthoDB" id="9180256at2"/>
<feature type="transmembrane region" description="Helical" evidence="2">
    <location>
        <begin position="109"/>
        <end position="130"/>
    </location>
</feature>
<dbReference type="GO" id="GO:0022857">
    <property type="term" value="F:transmembrane transporter activity"/>
    <property type="evidence" value="ECO:0007669"/>
    <property type="project" value="InterPro"/>
</dbReference>
<keyword evidence="4" id="KW-1185">Reference proteome</keyword>
<dbReference type="Gene3D" id="1.20.1250.20">
    <property type="entry name" value="MFS general substrate transporter like domains"/>
    <property type="match status" value="1"/>
</dbReference>
<feature type="transmembrane region" description="Helical" evidence="2">
    <location>
        <begin position="372"/>
        <end position="392"/>
    </location>
</feature>
<dbReference type="Proteomes" id="UP000198504">
    <property type="component" value="Unassembled WGS sequence"/>
</dbReference>
<evidence type="ECO:0000313" key="4">
    <source>
        <dbReference type="Proteomes" id="UP000198504"/>
    </source>
</evidence>
<keyword evidence="2" id="KW-1133">Transmembrane helix</keyword>
<feature type="transmembrane region" description="Helical" evidence="2">
    <location>
        <begin position="84"/>
        <end position="103"/>
    </location>
</feature>
<proteinExistence type="predicted"/>
<sequence length="417" mass="41908">MRAPARFAAYATLLGDPPARTFSLTGLLARLPQSMTGIGLVLLVSAATGSFGRAGLVAGAVTAASAVAAPLWGRLVDRAGQARVLAGTSVGYAAGLLGVLVAVDRAWPFVTAVGSAAFAGLCFTPTGSCVRARWSHRLSGSPLLDVAFAVEAVLDEVTFVVGPVLVTFLSTAFSPEAGLVVCAVLGVVGSVALAAQRGTEPPRHPREPHRAAERRLPGRLLATVAVACCALGGVFGGMEVVVVAFARERAIVSSSGLLLMCWAAGSMVAGLVAGALTWRRPPVTRFRIGAAVLALSLLPLPPVGAPVLLAGLLLLNGLTIAPTLIAEVSVVQSSVPTSRLTEALGWSSTGLAGGVALGAAASGAVVDRLGSAGGFAAVAACGVLLALGTLLVRAPARTPDPEEDPEPDAEPEPQPVR</sequence>
<dbReference type="STRING" id="1036181.SAMN05421756_11529"/>
<dbReference type="EMBL" id="FOFA01000015">
    <property type="protein sequence ID" value="SER35980.1"/>
    <property type="molecule type" value="Genomic_DNA"/>
</dbReference>
<feature type="compositionally biased region" description="Acidic residues" evidence="1">
    <location>
        <begin position="401"/>
        <end position="411"/>
    </location>
</feature>
<dbReference type="Pfam" id="PF07690">
    <property type="entry name" value="MFS_1"/>
    <property type="match status" value="1"/>
</dbReference>
<evidence type="ECO:0000313" key="3">
    <source>
        <dbReference type="EMBL" id="SER35980.1"/>
    </source>
</evidence>
<evidence type="ECO:0000256" key="1">
    <source>
        <dbReference type="SAM" id="MobiDB-lite"/>
    </source>
</evidence>
<feature type="transmembrane region" description="Helical" evidence="2">
    <location>
        <begin position="216"/>
        <end position="245"/>
    </location>
</feature>
<dbReference type="InterPro" id="IPR011701">
    <property type="entry name" value="MFS"/>
</dbReference>
<dbReference type="AlphaFoldDB" id="A0A1H9NJ37"/>
<dbReference type="InterPro" id="IPR036259">
    <property type="entry name" value="MFS_trans_sf"/>
</dbReference>